<dbReference type="SUPFAM" id="SSF46689">
    <property type="entry name" value="Homeodomain-like"/>
    <property type="match status" value="1"/>
</dbReference>
<dbReference type="Proteomes" id="UP001165283">
    <property type="component" value="Unassembled WGS sequence"/>
</dbReference>
<dbReference type="InterPro" id="IPR050109">
    <property type="entry name" value="HTH-type_TetR-like_transc_reg"/>
</dbReference>
<dbReference type="InterPro" id="IPR001647">
    <property type="entry name" value="HTH_TetR"/>
</dbReference>
<dbReference type="PROSITE" id="PS50977">
    <property type="entry name" value="HTH_TETR_2"/>
    <property type="match status" value="1"/>
</dbReference>
<dbReference type="PANTHER" id="PTHR30055:SF234">
    <property type="entry name" value="HTH-TYPE TRANSCRIPTIONAL REGULATOR BETI"/>
    <property type="match status" value="1"/>
</dbReference>
<sequence length="208" mass="21954">MPYDNSSRAAAAAATRTKVLAAARDAFLTQGYAATTIRGIAAAAGVSQETVYKRFGNKARLLKDAYDVAMAGDEDAAPVGARPEAVAVREATGPEEAVAAYAALCRGLTGRAGGLMRVVASARGGDPDLDAFVATVDAERLTGATLVAGLWAERGWLRPGLDAERARDVIWTLNSPDVWLLLTQRGWSPQDYESWIATGLRSMVLRSA</sequence>
<organism evidence="6 7">
    <name type="scientific">Pseudonocardia humida</name>
    <dbReference type="NCBI Taxonomy" id="2800819"/>
    <lineage>
        <taxon>Bacteria</taxon>
        <taxon>Bacillati</taxon>
        <taxon>Actinomycetota</taxon>
        <taxon>Actinomycetes</taxon>
        <taxon>Pseudonocardiales</taxon>
        <taxon>Pseudonocardiaceae</taxon>
        <taxon>Pseudonocardia</taxon>
    </lineage>
</organism>
<reference evidence="6" key="1">
    <citation type="submission" date="2021-04" db="EMBL/GenBank/DDBJ databases">
        <title>Pseudonocardia sp. nov., isolated from sandy soil of mangrove forest.</title>
        <authorList>
            <person name="Zan Z."/>
            <person name="Huang R."/>
            <person name="Liu W."/>
        </authorList>
    </citation>
    <scope>NUCLEOTIDE SEQUENCE</scope>
    <source>
        <strain evidence="6">S2-4</strain>
    </source>
</reference>
<keyword evidence="3" id="KW-0804">Transcription</keyword>
<dbReference type="PANTHER" id="PTHR30055">
    <property type="entry name" value="HTH-TYPE TRANSCRIPTIONAL REGULATOR RUTR"/>
    <property type="match status" value="1"/>
</dbReference>
<dbReference type="InterPro" id="IPR009057">
    <property type="entry name" value="Homeodomain-like_sf"/>
</dbReference>
<evidence type="ECO:0000256" key="4">
    <source>
        <dbReference type="PROSITE-ProRule" id="PRU00335"/>
    </source>
</evidence>
<protein>
    <submittedName>
        <fullName evidence="6">TetR/AcrR family transcriptional regulator</fullName>
    </submittedName>
</protein>
<keyword evidence="7" id="KW-1185">Reference proteome</keyword>
<name>A0ABT1A8Z0_9PSEU</name>
<dbReference type="PRINTS" id="PR00455">
    <property type="entry name" value="HTHTETR"/>
</dbReference>
<keyword evidence="2 4" id="KW-0238">DNA-binding</keyword>
<evidence type="ECO:0000256" key="2">
    <source>
        <dbReference type="ARBA" id="ARBA00023125"/>
    </source>
</evidence>
<feature type="DNA-binding region" description="H-T-H motif" evidence="4">
    <location>
        <begin position="36"/>
        <end position="55"/>
    </location>
</feature>
<evidence type="ECO:0000259" key="5">
    <source>
        <dbReference type="PROSITE" id="PS50977"/>
    </source>
</evidence>
<dbReference type="RefSeq" id="WP_252444290.1">
    <property type="nucleotide sequence ID" value="NZ_JAGSOV010000066.1"/>
</dbReference>
<accession>A0ABT1A8Z0</accession>
<evidence type="ECO:0000256" key="1">
    <source>
        <dbReference type="ARBA" id="ARBA00023015"/>
    </source>
</evidence>
<evidence type="ECO:0000256" key="3">
    <source>
        <dbReference type="ARBA" id="ARBA00023163"/>
    </source>
</evidence>
<dbReference type="EMBL" id="JAGSOV010000066">
    <property type="protein sequence ID" value="MCO1659468.1"/>
    <property type="molecule type" value="Genomic_DNA"/>
</dbReference>
<evidence type="ECO:0000313" key="6">
    <source>
        <dbReference type="EMBL" id="MCO1659468.1"/>
    </source>
</evidence>
<proteinExistence type="predicted"/>
<gene>
    <name evidence="6" type="ORF">KDL28_30795</name>
</gene>
<evidence type="ECO:0000313" key="7">
    <source>
        <dbReference type="Proteomes" id="UP001165283"/>
    </source>
</evidence>
<feature type="domain" description="HTH tetR-type" evidence="5">
    <location>
        <begin position="13"/>
        <end position="73"/>
    </location>
</feature>
<comment type="caution">
    <text evidence="6">The sequence shown here is derived from an EMBL/GenBank/DDBJ whole genome shotgun (WGS) entry which is preliminary data.</text>
</comment>
<keyword evidence="1" id="KW-0805">Transcription regulation</keyword>
<dbReference type="Gene3D" id="1.10.357.10">
    <property type="entry name" value="Tetracycline Repressor, domain 2"/>
    <property type="match status" value="1"/>
</dbReference>
<dbReference type="Pfam" id="PF00440">
    <property type="entry name" value="TetR_N"/>
    <property type="match status" value="1"/>
</dbReference>